<dbReference type="RefSeq" id="WP_379849921.1">
    <property type="nucleotide sequence ID" value="NZ_JBHSMA010000012.1"/>
</dbReference>
<feature type="transmembrane region" description="Helical" evidence="1">
    <location>
        <begin position="385"/>
        <end position="406"/>
    </location>
</feature>
<evidence type="ECO:0000313" key="3">
    <source>
        <dbReference type="Proteomes" id="UP001596106"/>
    </source>
</evidence>
<name>A0ABW0IJ41_9BACT</name>
<dbReference type="EMBL" id="JBHSMA010000012">
    <property type="protein sequence ID" value="MFC5412426.1"/>
    <property type="molecule type" value="Genomic_DNA"/>
</dbReference>
<accession>A0ABW0IJ41</accession>
<keyword evidence="1" id="KW-0812">Transmembrane</keyword>
<gene>
    <name evidence="2" type="ORF">ACFPMF_24085</name>
</gene>
<comment type="caution">
    <text evidence="2">The sequence shown here is derived from an EMBL/GenBank/DDBJ whole genome shotgun (WGS) entry which is preliminary data.</text>
</comment>
<evidence type="ECO:0000313" key="2">
    <source>
        <dbReference type="EMBL" id="MFC5412426.1"/>
    </source>
</evidence>
<evidence type="ECO:0000256" key="1">
    <source>
        <dbReference type="SAM" id="Phobius"/>
    </source>
</evidence>
<organism evidence="2 3">
    <name type="scientific">Larkinella bovis</name>
    <dbReference type="NCBI Taxonomy" id="683041"/>
    <lineage>
        <taxon>Bacteria</taxon>
        <taxon>Pseudomonadati</taxon>
        <taxon>Bacteroidota</taxon>
        <taxon>Cytophagia</taxon>
        <taxon>Cytophagales</taxon>
        <taxon>Spirosomataceae</taxon>
        <taxon>Larkinella</taxon>
    </lineage>
</organism>
<protein>
    <recommendedName>
        <fullName evidence="4">DUF3999 family protein</fullName>
    </recommendedName>
</protein>
<keyword evidence="1" id="KW-1133">Transmembrane helix</keyword>
<reference evidence="3" key="1">
    <citation type="journal article" date="2019" name="Int. J. Syst. Evol. Microbiol.">
        <title>The Global Catalogue of Microorganisms (GCM) 10K type strain sequencing project: providing services to taxonomists for standard genome sequencing and annotation.</title>
        <authorList>
            <consortium name="The Broad Institute Genomics Platform"/>
            <consortium name="The Broad Institute Genome Sequencing Center for Infectious Disease"/>
            <person name="Wu L."/>
            <person name="Ma J."/>
        </authorList>
    </citation>
    <scope>NUCLEOTIDE SEQUENCE [LARGE SCALE GENOMIC DNA]</scope>
    <source>
        <strain evidence="3">CCUG 55250</strain>
    </source>
</reference>
<keyword evidence="1" id="KW-0472">Membrane</keyword>
<sequence length="412" mass="46729">MRRRIRLLSLTVWGLVIGASSLAQHFQFRAELPAVPKTGYYRIELPPSVTGRLKADRSDLRLYDEKNREVPYLLTKDQPVQQTQFNGYQLVQKTVVPRVGTTLVLRNPAKSPINSLGLILKNTNIRKTARLSGSNDARTWYGIEEDYRLEPVTSSATTSEAKMLDFPLSDYEYYRLDINDSLSAPLNILRVGYYTKTVRAGTYSEIAGISVTQHDSADRKSYVRIAFPTPLRPEKLTISVQSPAQYRRSVELAQLRSRKRKRGASSPFFETVQAFKLNSKDSLHSVYVTNLLTQELYLIIDNQDNTPLRIETIKAYQSTTYLLAGLKTGESYHLAFSDPLVEKPAYDLVYFNDKIPANPPIIQPKAPAPTRPADAASPPFLTNRWLIWSALGLVMLLLGFLSYRMLNEMKSR</sequence>
<evidence type="ECO:0008006" key="4">
    <source>
        <dbReference type="Google" id="ProtNLM"/>
    </source>
</evidence>
<keyword evidence="3" id="KW-1185">Reference proteome</keyword>
<dbReference type="Proteomes" id="UP001596106">
    <property type="component" value="Unassembled WGS sequence"/>
</dbReference>
<proteinExistence type="predicted"/>